<name>A0A2N0ZHB3_9BACI</name>
<evidence type="ECO:0000313" key="2">
    <source>
        <dbReference type="EMBL" id="PKG28881.1"/>
    </source>
</evidence>
<sequence>MNSNEYVKFITQTFVKYIEQPKDERKKHRQVKKDDKAPALYRWFGVLPYIFYYGFRRREKK</sequence>
<evidence type="ECO:0000313" key="3">
    <source>
        <dbReference type="Proteomes" id="UP000233343"/>
    </source>
</evidence>
<dbReference type="EMBL" id="PISD01000021">
    <property type="protein sequence ID" value="PKG28881.1"/>
    <property type="molecule type" value="Genomic_DNA"/>
</dbReference>
<accession>A0A2N0ZHB3</accession>
<evidence type="ECO:0000256" key="1">
    <source>
        <dbReference type="SAM" id="Phobius"/>
    </source>
</evidence>
<keyword evidence="1" id="KW-0812">Transmembrane</keyword>
<dbReference type="Proteomes" id="UP000233343">
    <property type="component" value="Unassembled WGS sequence"/>
</dbReference>
<dbReference type="RefSeq" id="WP_066201145.1">
    <property type="nucleotide sequence ID" value="NZ_JAFDQP010000011.1"/>
</dbReference>
<reference evidence="2 3" key="1">
    <citation type="journal article" date="2010" name="Int. J. Syst. Evol. Microbiol.">
        <title>Bacillus horneckiae sp. nov., isolated from a spacecraft-assembly clean room.</title>
        <authorList>
            <person name="Vaishampayan P."/>
            <person name="Probst A."/>
            <person name="Krishnamurthi S."/>
            <person name="Ghosh S."/>
            <person name="Osman S."/>
            <person name="McDowall A."/>
            <person name="Ruckmani A."/>
            <person name="Mayilraj S."/>
            <person name="Venkateswaran K."/>
        </authorList>
    </citation>
    <scope>NUCLEOTIDE SEQUENCE [LARGE SCALE GENOMIC DNA]</scope>
    <source>
        <strain evidence="3">1PO1SC</strain>
    </source>
</reference>
<gene>
    <name evidence="2" type="ORF">CWS20_11020</name>
</gene>
<keyword evidence="1" id="KW-0472">Membrane</keyword>
<keyword evidence="1" id="KW-1133">Transmembrane helix</keyword>
<dbReference type="Pfam" id="PF14038">
    <property type="entry name" value="YqzE"/>
    <property type="match status" value="1"/>
</dbReference>
<protein>
    <submittedName>
        <fullName evidence="2">YqzE family protein</fullName>
    </submittedName>
</protein>
<dbReference type="InterPro" id="IPR025622">
    <property type="entry name" value="YqzE"/>
</dbReference>
<feature type="transmembrane region" description="Helical" evidence="1">
    <location>
        <begin position="39"/>
        <end position="55"/>
    </location>
</feature>
<dbReference type="AlphaFoldDB" id="A0A2N0ZHB3"/>
<proteinExistence type="predicted"/>
<keyword evidence="3" id="KW-1185">Reference proteome</keyword>
<organism evidence="2 3">
    <name type="scientific">Cytobacillus horneckiae</name>
    <dbReference type="NCBI Taxonomy" id="549687"/>
    <lineage>
        <taxon>Bacteria</taxon>
        <taxon>Bacillati</taxon>
        <taxon>Bacillota</taxon>
        <taxon>Bacilli</taxon>
        <taxon>Bacillales</taxon>
        <taxon>Bacillaceae</taxon>
        <taxon>Cytobacillus</taxon>
    </lineage>
</organism>
<comment type="caution">
    <text evidence="2">The sequence shown here is derived from an EMBL/GenBank/DDBJ whole genome shotgun (WGS) entry which is preliminary data.</text>
</comment>